<name>A0A0A1W797_9SPHN</name>
<dbReference type="GO" id="GO:0004622">
    <property type="term" value="F:phosphatidylcholine lysophospholipase activity"/>
    <property type="evidence" value="ECO:0007669"/>
    <property type="project" value="TreeGrafter"/>
</dbReference>
<organism evidence="3 4">
    <name type="scientific">Sphingomonas parapaucimobilis NBRC 15100</name>
    <dbReference type="NCBI Taxonomy" id="1219049"/>
    <lineage>
        <taxon>Bacteria</taxon>
        <taxon>Pseudomonadati</taxon>
        <taxon>Pseudomonadota</taxon>
        <taxon>Alphaproteobacteria</taxon>
        <taxon>Sphingomonadales</taxon>
        <taxon>Sphingomonadaceae</taxon>
        <taxon>Sphingomonas</taxon>
    </lineage>
</organism>
<evidence type="ECO:0000313" key="4">
    <source>
        <dbReference type="Proteomes" id="UP000032305"/>
    </source>
</evidence>
<dbReference type="InterPro" id="IPR051532">
    <property type="entry name" value="Ester_Hydrolysis_Enzymes"/>
</dbReference>
<reference evidence="3 4" key="1">
    <citation type="submission" date="2014-11" db="EMBL/GenBank/DDBJ databases">
        <title>Whole genome shotgun sequence of Sphingomonas parapaucimobilis NBRC 15100.</title>
        <authorList>
            <person name="Katano-Makiyama Y."/>
            <person name="Hosoyama A."/>
            <person name="Hashimoto M."/>
            <person name="Hosoyama Y."/>
            <person name="Noguchi M."/>
            <person name="Numata M."/>
            <person name="Tsuchikane K."/>
            <person name="Hirakata S."/>
            <person name="Uohara A."/>
            <person name="Shimodaira J."/>
            <person name="Ohji S."/>
            <person name="Ichikawa N."/>
            <person name="Kimura A."/>
            <person name="Yamazoe A."/>
            <person name="Fujita N."/>
        </authorList>
    </citation>
    <scope>NUCLEOTIDE SEQUENCE [LARGE SCALE GENOMIC DNA]</scope>
    <source>
        <strain evidence="3 4">NBRC 15100</strain>
    </source>
</reference>
<dbReference type="EMBL" id="BBPI01000043">
    <property type="protein sequence ID" value="GAM01067.1"/>
    <property type="molecule type" value="Genomic_DNA"/>
</dbReference>
<dbReference type="Proteomes" id="UP000032305">
    <property type="component" value="Unassembled WGS sequence"/>
</dbReference>
<feature type="domain" description="SGNH hydrolase-type esterase" evidence="2">
    <location>
        <begin position="69"/>
        <end position="230"/>
    </location>
</feature>
<dbReference type="eggNOG" id="COG2755">
    <property type="taxonomic scope" value="Bacteria"/>
</dbReference>
<feature type="signal peptide" evidence="1">
    <location>
        <begin position="1"/>
        <end position="20"/>
    </location>
</feature>
<keyword evidence="1" id="KW-0732">Signal</keyword>
<dbReference type="InterPro" id="IPR013830">
    <property type="entry name" value="SGNH_hydro"/>
</dbReference>
<keyword evidence="4" id="KW-1185">Reference proteome</keyword>
<protein>
    <recommendedName>
        <fullName evidence="2">SGNH hydrolase-type esterase domain-containing protein</fullName>
    </recommendedName>
</protein>
<proteinExistence type="predicted"/>
<evidence type="ECO:0000259" key="2">
    <source>
        <dbReference type="Pfam" id="PF13472"/>
    </source>
</evidence>
<dbReference type="AlphaFoldDB" id="A0A0A1W797"/>
<gene>
    <name evidence="3" type="ORF">SP5_043_01040</name>
</gene>
<feature type="chain" id="PRO_5001981941" description="SGNH hydrolase-type esterase domain-containing protein" evidence="1">
    <location>
        <begin position="21"/>
        <end position="252"/>
    </location>
</feature>
<dbReference type="InterPro" id="IPR036514">
    <property type="entry name" value="SGNH_hydro_sf"/>
</dbReference>
<evidence type="ECO:0000256" key="1">
    <source>
        <dbReference type="SAM" id="SignalP"/>
    </source>
</evidence>
<dbReference type="SUPFAM" id="SSF52266">
    <property type="entry name" value="SGNH hydrolase"/>
    <property type="match status" value="1"/>
</dbReference>
<dbReference type="Gene3D" id="3.40.50.1110">
    <property type="entry name" value="SGNH hydrolase"/>
    <property type="match status" value="1"/>
</dbReference>
<sequence>MSRMILTALAALTLAAPAAAQTAPKETDSQRWTREWEERLHNDFAYLARYRDDNAKLSAPVAGQPRIVFMGDSITEGWVGKMPQFFVPGRIGRGISGQTTSQMLLRFRQDVIDLKPVVVQIMAGTNDIAGNTGPTTDAQVEGNIMSMVELAQAHGIRVILASIPPADHFPWKPGLATAPRIATLNAWLKDYAKRVGATYADYWSVLHVGDALRPDWGLDGVHPNAAGYAAMAPAADAAIKQALAKPQPRRMR</sequence>
<accession>A0A0A1W797</accession>
<evidence type="ECO:0000313" key="3">
    <source>
        <dbReference type="EMBL" id="GAM01067.1"/>
    </source>
</evidence>
<comment type="caution">
    <text evidence="3">The sequence shown here is derived from an EMBL/GenBank/DDBJ whole genome shotgun (WGS) entry which is preliminary data.</text>
</comment>
<dbReference type="PANTHER" id="PTHR30383:SF5">
    <property type="entry name" value="SGNH HYDROLASE-TYPE ESTERASE DOMAIN-CONTAINING PROTEIN"/>
    <property type="match status" value="1"/>
</dbReference>
<dbReference type="Pfam" id="PF13472">
    <property type="entry name" value="Lipase_GDSL_2"/>
    <property type="match status" value="1"/>
</dbReference>
<dbReference type="PANTHER" id="PTHR30383">
    <property type="entry name" value="THIOESTERASE 1/PROTEASE 1/LYSOPHOSPHOLIPASE L1"/>
    <property type="match status" value="1"/>
</dbReference>